<dbReference type="OrthoDB" id="6195504at2"/>
<sequence>MPIRLRRHHVLCAVTYDGQGYTDAFVANTSRIAYGELGGPAGDGKEILITSSADVICASCPHRRGLGCSTNDMIDGLDLMHGAVLDLDPGDRLSWEECRTRVLDRIVPQDLNTLCAGCSLLPSGSCQASLARQLSSKNKGRPKAAPEAG</sequence>
<dbReference type="RefSeq" id="WP_109564289.1">
    <property type="nucleotide sequence ID" value="NZ_QGDJ01000004.1"/>
</dbReference>
<dbReference type="Proteomes" id="UP000251571">
    <property type="component" value="Unassembled WGS sequence"/>
</dbReference>
<keyword evidence="3" id="KW-1185">Reference proteome</keyword>
<dbReference type="EMBL" id="QGDJ01000004">
    <property type="protein sequence ID" value="PWJ19177.1"/>
    <property type="molecule type" value="Genomic_DNA"/>
</dbReference>
<reference evidence="2 4" key="1">
    <citation type="submission" date="2016-10" db="EMBL/GenBank/DDBJ databases">
        <authorList>
            <person name="Cai Z."/>
        </authorList>
    </citation>
    <scope>NUCLEOTIDE SEQUENCE [LARGE SCALE GENOMIC DNA]</scope>
    <source>
        <strain evidence="2 4">DSM 25227</strain>
    </source>
</reference>
<evidence type="ECO:0000313" key="3">
    <source>
        <dbReference type="Proteomes" id="UP000245839"/>
    </source>
</evidence>
<organism evidence="2 4">
    <name type="scientific">Jannaschia seohaensis</name>
    <dbReference type="NCBI Taxonomy" id="475081"/>
    <lineage>
        <taxon>Bacteria</taxon>
        <taxon>Pseudomonadati</taxon>
        <taxon>Pseudomonadota</taxon>
        <taxon>Alphaproteobacteria</taxon>
        <taxon>Rhodobacterales</taxon>
        <taxon>Roseobacteraceae</taxon>
        <taxon>Jannaschia</taxon>
    </lineage>
</organism>
<reference evidence="1 3" key="2">
    <citation type="submission" date="2018-03" db="EMBL/GenBank/DDBJ databases">
        <title>Genomic Encyclopedia of Archaeal and Bacterial Type Strains, Phase II (KMG-II): from individual species to whole genera.</title>
        <authorList>
            <person name="Goeker M."/>
        </authorList>
    </citation>
    <scope>NUCLEOTIDE SEQUENCE [LARGE SCALE GENOMIC DNA]</scope>
    <source>
        <strain evidence="1 3">DSM 25227</strain>
    </source>
</reference>
<gene>
    <name evidence="1" type="ORF">BCF38_104108</name>
    <name evidence="2" type="ORF">SAMN05421539_104108</name>
</gene>
<dbReference type="Proteomes" id="UP000245839">
    <property type="component" value="Unassembled WGS sequence"/>
</dbReference>
<name>A0A2Y9AUB8_9RHOB</name>
<dbReference type="Pfam" id="PF06935">
    <property type="entry name" value="DUF1284"/>
    <property type="match status" value="1"/>
</dbReference>
<accession>A0A2Y9AUB8</accession>
<dbReference type="AlphaFoldDB" id="A0A2Y9AUB8"/>
<evidence type="ECO:0008006" key="5">
    <source>
        <dbReference type="Google" id="ProtNLM"/>
    </source>
</evidence>
<evidence type="ECO:0000313" key="2">
    <source>
        <dbReference type="EMBL" id="SSA45839.1"/>
    </source>
</evidence>
<protein>
    <recommendedName>
        <fullName evidence="5">DUF1284 domain-containing protein</fullName>
    </recommendedName>
</protein>
<evidence type="ECO:0000313" key="4">
    <source>
        <dbReference type="Proteomes" id="UP000251571"/>
    </source>
</evidence>
<dbReference type="InterPro" id="IPR009702">
    <property type="entry name" value="DUF1284"/>
</dbReference>
<evidence type="ECO:0000313" key="1">
    <source>
        <dbReference type="EMBL" id="PWJ19177.1"/>
    </source>
</evidence>
<dbReference type="EMBL" id="UETC01000004">
    <property type="protein sequence ID" value="SSA45839.1"/>
    <property type="molecule type" value="Genomic_DNA"/>
</dbReference>
<proteinExistence type="predicted"/>